<reference evidence="1" key="1">
    <citation type="journal article" date="2023" name="GigaByte">
        <title>Genome assembly of the bearded iris, Iris pallida Lam.</title>
        <authorList>
            <person name="Bruccoleri R.E."/>
            <person name="Oakeley E.J."/>
            <person name="Faust A.M.E."/>
            <person name="Altorfer M."/>
            <person name="Dessus-Babus S."/>
            <person name="Burckhardt D."/>
            <person name="Oertli M."/>
            <person name="Naumann U."/>
            <person name="Petersen F."/>
            <person name="Wong J."/>
        </authorList>
    </citation>
    <scope>NUCLEOTIDE SEQUENCE</scope>
    <source>
        <strain evidence="1">GSM-AAB239-AS_SAM_17_03QT</strain>
    </source>
</reference>
<name>A0AAX6ERT2_IRIPA</name>
<sequence length="48" mass="5641">MKVELVRKRKLETRTFCQRSLSNASLCALNSSLGLVHRRRRNRLANRT</sequence>
<dbReference type="AlphaFoldDB" id="A0AAX6ERT2"/>
<evidence type="ECO:0000313" key="2">
    <source>
        <dbReference type="Proteomes" id="UP001140949"/>
    </source>
</evidence>
<keyword evidence="2" id="KW-1185">Reference proteome</keyword>
<organism evidence="1 2">
    <name type="scientific">Iris pallida</name>
    <name type="common">Sweet iris</name>
    <dbReference type="NCBI Taxonomy" id="29817"/>
    <lineage>
        <taxon>Eukaryota</taxon>
        <taxon>Viridiplantae</taxon>
        <taxon>Streptophyta</taxon>
        <taxon>Embryophyta</taxon>
        <taxon>Tracheophyta</taxon>
        <taxon>Spermatophyta</taxon>
        <taxon>Magnoliopsida</taxon>
        <taxon>Liliopsida</taxon>
        <taxon>Asparagales</taxon>
        <taxon>Iridaceae</taxon>
        <taxon>Iridoideae</taxon>
        <taxon>Irideae</taxon>
        <taxon>Iris</taxon>
    </lineage>
</organism>
<dbReference type="EMBL" id="JANAVB010034417">
    <property type="protein sequence ID" value="KAJ6806897.1"/>
    <property type="molecule type" value="Genomic_DNA"/>
</dbReference>
<evidence type="ECO:0000313" key="1">
    <source>
        <dbReference type="EMBL" id="KAJ6806897.1"/>
    </source>
</evidence>
<gene>
    <name evidence="1" type="ORF">M6B38_106130</name>
</gene>
<dbReference type="Proteomes" id="UP001140949">
    <property type="component" value="Unassembled WGS sequence"/>
</dbReference>
<proteinExistence type="predicted"/>
<accession>A0AAX6ERT2</accession>
<protein>
    <submittedName>
        <fullName evidence="1">Uncharacterized protein</fullName>
    </submittedName>
</protein>
<comment type="caution">
    <text evidence="1">The sequence shown here is derived from an EMBL/GenBank/DDBJ whole genome shotgun (WGS) entry which is preliminary data.</text>
</comment>
<reference evidence="1" key="2">
    <citation type="submission" date="2023-04" db="EMBL/GenBank/DDBJ databases">
        <authorList>
            <person name="Bruccoleri R.E."/>
            <person name="Oakeley E.J."/>
            <person name="Faust A.-M."/>
            <person name="Dessus-Babus S."/>
            <person name="Altorfer M."/>
            <person name="Burckhardt D."/>
            <person name="Oertli M."/>
            <person name="Naumann U."/>
            <person name="Petersen F."/>
            <person name="Wong J."/>
        </authorList>
    </citation>
    <scope>NUCLEOTIDE SEQUENCE</scope>
    <source>
        <strain evidence="1">GSM-AAB239-AS_SAM_17_03QT</strain>
        <tissue evidence="1">Leaf</tissue>
    </source>
</reference>